<evidence type="ECO:0000313" key="3">
    <source>
        <dbReference type="Proteomes" id="UP001604336"/>
    </source>
</evidence>
<comment type="caution">
    <text evidence="2">The sequence shown here is derived from an EMBL/GenBank/DDBJ whole genome shotgun (WGS) entry which is preliminary data.</text>
</comment>
<proteinExistence type="predicted"/>
<keyword evidence="3" id="KW-1185">Reference proteome</keyword>
<name>A0ABD1VZ59_9LAMI</name>
<reference evidence="3" key="1">
    <citation type="submission" date="2024-07" db="EMBL/GenBank/DDBJ databases">
        <title>Two chromosome-level genome assemblies of Korean endemic species Abeliophyllum distichum and Forsythia ovata (Oleaceae).</title>
        <authorList>
            <person name="Jang H."/>
        </authorList>
    </citation>
    <scope>NUCLEOTIDE SEQUENCE [LARGE SCALE GENOMIC DNA]</scope>
</reference>
<feature type="region of interest" description="Disordered" evidence="1">
    <location>
        <begin position="1"/>
        <end position="27"/>
    </location>
</feature>
<organism evidence="2 3">
    <name type="scientific">Abeliophyllum distichum</name>
    <dbReference type="NCBI Taxonomy" id="126358"/>
    <lineage>
        <taxon>Eukaryota</taxon>
        <taxon>Viridiplantae</taxon>
        <taxon>Streptophyta</taxon>
        <taxon>Embryophyta</taxon>
        <taxon>Tracheophyta</taxon>
        <taxon>Spermatophyta</taxon>
        <taxon>Magnoliopsida</taxon>
        <taxon>eudicotyledons</taxon>
        <taxon>Gunneridae</taxon>
        <taxon>Pentapetalae</taxon>
        <taxon>asterids</taxon>
        <taxon>lamiids</taxon>
        <taxon>Lamiales</taxon>
        <taxon>Oleaceae</taxon>
        <taxon>Forsythieae</taxon>
        <taxon>Abeliophyllum</taxon>
    </lineage>
</organism>
<feature type="compositionally biased region" description="Basic and acidic residues" evidence="1">
    <location>
        <begin position="12"/>
        <end position="22"/>
    </location>
</feature>
<accession>A0ABD1VZ59</accession>
<dbReference type="EMBL" id="JBFOLK010000001">
    <property type="protein sequence ID" value="KAL2542699.1"/>
    <property type="molecule type" value="Genomic_DNA"/>
</dbReference>
<gene>
    <name evidence="2" type="ORF">Adt_03677</name>
</gene>
<evidence type="ECO:0000313" key="2">
    <source>
        <dbReference type="EMBL" id="KAL2542699.1"/>
    </source>
</evidence>
<feature type="compositionally biased region" description="Basic residues" evidence="1">
    <location>
        <begin position="1"/>
        <end position="11"/>
    </location>
</feature>
<dbReference type="AlphaFoldDB" id="A0ABD1VZ59"/>
<evidence type="ECO:0000256" key="1">
    <source>
        <dbReference type="SAM" id="MobiDB-lite"/>
    </source>
</evidence>
<sequence length="223" mass="25751">MAPRSKRTTSRKGKEIAEESNAHKRAHHASPTYELYVNSEAEQRATIFSSWSVIAEREVDLDSLNHTILSTIIHDKGWIRLCSKSYSIYMEVVQEFMLNFDFAITDEEEEQAYETMTILYWLATGHNFNFEEYIFNIITDLTCNPKGWSKLIFPILISALCKRAQVSMHLSKKDKAKTPILCLRSVQHSIRQVHRHANECRLAAELEGEDKENSPANEDELVE</sequence>
<dbReference type="Proteomes" id="UP001604336">
    <property type="component" value="Unassembled WGS sequence"/>
</dbReference>
<protein>
    <submittedName>
        <fullName evidence="2">Uncharacterized protein</fullName>
    </submittedName>
</protein>